<dbReference type="PIRSF" id="PIRSF026631">
    <property type="entry name" value="UCP026631"/>
    <property type="match status" value="1"/>
</dbReference>
<feature type="transmembrane region" description="Helical" evidence="1">
    <location>
        <begin position="229"/>
        <end position="253"/>
    </location>
</feature>
<feature type="domain" description="YdbS-like PH" evidence="2">
    <location>
        <begin position="263"/>
        <end position="332"/>
    </location>
</feature>
<dbReference type="PANTHER" id="PTHR34473:SF2">
    <property type="entry name" value="UPF0699 TRANSMEMBRANE PROTEIN YDBT"/>
    <property type="match status" value="1"/>
</dbReference>
<feature type="transmembrane region" description="Helical" evidence="1">
    <location>
        <begin position="45"/>
        <end position="64"/>
    </location>
</feature>
<name>A0A9W4L1M3_9BACI</name>
<accession>A0A9W4L1M3</accession>
<evidence type="ECO:0000313" key="3">
    <source>
        <dbReference type="EMBL" id="CAH0224868.1"/>
    </source>
</evidence>
<comment type="caution">
    <text evidence="3">The sequence shown here is derived from an EMBL/GenBank/DDBJ whole genome shotgun (WGS) entry which is preliminary data.</text>
</comment>
<feature type="transmembrane region" description="Helical" evidence="1">
    <location>
        <begin position="190"/>
        <end position="209"/>
    </location>
</feature>
<feature type="domain" description="YdbS-like PH" evidence="2">
    <location>
        <begin position="66"/>
        <end position="143"/>
    </location>
</feature>
<dbReference type="RefSeq" id="WP_230302136.1">
    <property type="nucleotide sequence ID" value="NZ_CAKKMG010000030.1"/>
</dbReference>
<keyword evidence="1" id="KW-0812">Transmembrane</keyword>
<feature type="domain" description="YdbS-like PH" evidence="2">
    <location>
        <begin position="401"/>
        <end position="480"/>
    </location>
</feature>
<gene>
    <name evidence="3" type="ORF">SRABI133_02488</name>
</gene>
<feature type="transmembrane region" description="Helical" evidence="1">
    <location>
        <begin position="21"/>
        <end position="39"/>
    </location>
</feature>
<reference evidence="3" key="1">
    <citation type="submission" date="2021-11" db="EMBL/GenBank/DDBJ databases">
        <authorList>
            <person name="Bulgarelli D."/>
        </authorList>
    </citation>
    <scope>NUCLEOTIDE SEQUENCE</scope>
    <source>
        <strain evidence="3">Bi133</strain>
    </source>
</reference>
<dbReference type="InterPro" id="IPR014529">
    <property type="entry name" value="UCP026631"/>
</dbReference>
<dbReference type="InterPro" id="IPR005182">
    <property type="entry name" value="YdbS-like_PH"/>
</dbReference>
<evidence type="ECO:0000256" key="1">
    <source>
        <dbReference type="SAM" id="Phobius"/>
    </source>
</evidence>
<organism evidence="3 4">
    <name type="scientific">Peribacillus simplex</name>
    <dbReference type="NCBI Taxonomy" id="1478"/>
    <lineage>
        <taxon>Bacteria</taxon>
        <taxon>Bacillati</taxon>
        <taxon>Bacillota</taxon>
        <taxon>Bacilli</taxon>
        <taxon>Bacillales</taxon>
        <taxon>Bacillaceae</taxon>
        <taxon>Peribacillus</taxon>
    </lineage>
</organism>
<evidence type="ECO:0000259" key="2">
    <source>
        <dbReference type="Pfam" id="PF03703"/>
    </source>
</evidence>
<sequence>MMEEHAKRLHPFKIPFEFGKLLKGNAFFIIMLYVVNFGSEKTYMKVLQIGFLVYLIWKVISIILKWYTYKYQIKEGTIYITSGLISKSYRTVPLHKVQNVQQRTTLFHKIFRLTSLTFETGMTGDHGTVPFEMISRKEAERLEGEFASKQELPLIEVDNPEERIAEDMEPTYEKTIHFTPSKQDVLKASFTSLSFLALIPILATLYNTLDDFIDLENAEGFLARLLDTWWIITIVITGLICVAVAFGIVSTFVKYGKYEISSDHERIYIKKGVLDESAFSIQKEKVQAIEITQSIIKRLLGLAEVKLISAGSTGDEELETNTLYPFLSIERAYGMVKEILPAYKVERSMKPLSKQAFIIRMLRPSFFWILATLAIYYFKPSLWYISLILLVLIYSLRIMDYKNSRYLLNDEYIQFKSGSLETSLFITKRSKVIQIQVERSKLQKLFGLATIETINRSKPVHHTKLQDVSVEYADEFYTWYMGRTKNIQVE</sequence>
<dbReference type="Pfam" id="PF03703">
    <property type="entry name" value="bPH_2"/>
    <property type="match status" value="3"/>
</dbReference>
<feature type="transmembrane region" description="Helical" evidence="1">
    <location>
        <begin position="382"/>
        <end position="399"/>
    </location>
</feature>
<dbReference type="PANTHER" id="PTHR34473">
    <property type="entry name" value="UPF0699 TRANSMEMBRANE PROTEIN YDBS"/>
    <property type="match status" value="1"/>
</dbReference>
<dbReference type="EMBL" id="CAKKMG010000030">
    <property type="protein sequence ID" value="CAH0224868.1"/>
    <property type="molecule type" value="Genomic_DNA"/>
</dbReference>
<evidence type="ECO:0000313" key="4">
    <source>
        <dbReference type="Proteomes" id="UP000789326"/>
    </source>
</evidence>
<protein>
    <recommendedName>
        <fullName evidence="2">YdbS-like PH domain-containing protein</fullName>
    </recommendedName>
</protein>
<keyword evidence="1" id="KW-1133">Transmembrane helix</keyword>
<dbReference type="Proteomes" id="UP000789326">
    <property type="component" value="Unassembled WGS sequence"/>
</dbReference>
<keyword evidence="1" id="KW-0472">Membrane</keyword>
<dbReference type="AlphaFoldDB" id="A0A9W4L1M3"/>
<proteinExistence type="predicted"/>
<feature type="transmembrane region" description="Helical" evidence="1">
    <location>
        <begin position="357"/>
        <end position="376"/>
    </location>
</feature>